<dbReference type="KEGG" id="dti:Desti_5349"/>
<evidence type="ECO:0000313" key="11">
    <source>
        <dbReference type="Proteomes" id="UP000006055"/>
    </source>
</evidence>
<dbReference type="OrthoDB" id="5421177at2"/>
<dbReference type="Gene3D" id="1.10.1130.10">
    <property type="entry name" value="Flavocytochrome C3, Chain A"/>
    <property type="match status" value="2"/>
</dbReference>
<gene>
    <name evidence="10" type="ordered locus">Desti_5349</name>
</gene>
<dbReference type="SUPFAM" id="SSF48695">
    <property type="entry name" value="Multiheme cytochromes"/>
    <property type="match status" value="1"/>
</dbReference>
<feature type="transmembrane region" description="Helical" evidence="7">
    <location>
        <begin position="304"/>
        <end position="327"/>
    </location>
</feature>
<feature type="transmembrane region" description="Helical" evidence="7">
    <location>
        <begin position="442"/>
        <end position="460"/>
    </location>
</feature>
<dbReference type="Gene3D" id="1.20.950.20">
    <property type="entry name" value="Transmembrane di-heme cytochromes, Chain C"/>
    <property type="match status" value="1"/>
</dbReference>
<dbReference type="eggNOG" id="COG2181">
    <property type="taxonomic scope" value="Bacteria"/>
</dbReference>
<evidence type="ECO:0000256" key="4">
    <source>
        <dbReference type="ARBA" id="ARBA00022989"/>
    </source>
</evidence>
<feature type="domain" description="NarG-like" evidence="9">
    <location>
        <begin position="351"/>
        <end position="474"/>
    </location>
</feature>
<dbReference type="GO" id="GO:0005886">
    <property type="term" value="C:plasma membrane"/>
    <property type="evidence" value="ECO:0007669"/>
    <property type="project" value="UniProtKB-SubCell"/>
</dbReference>
<name>I4CEE7_DESTA</name>
<feature type="transmembrane region" description="Helical" evidence="7">
    <location>
        <begin position="347"/>
        <end position="368"/>
    </location>
</feature>
<dbReference type="InterPro" id="IPR023234">
    <property type="entry name" value="NarG-like_domain"/>
</dbReference>
<evidence type="ECO:0000256" key="5">
    <source>
        <dbReference type="ARBA" id="ARBA00023002"/>
    </source>
</evidence>
<evidence type="ECO:0000259" key="9">
    <source>
        <dbReference type="Pfam" id="PF02665"/>
    </source>
</evidence>
<dbReference type="InterPro" id="IPR036280">
    <property type="entry name" value="Multihaem_cyt_sf"/>
</dbReference>
<keyword evidence="11" id="KW-1185">Reference proteome</keyword>
<dbReference type="STRING" id="706587.Desti_5349"/>
<evidence type="ECO:0000256" key="2">
    <source>
        <dbReference type="ARBA" id="ARBA00022475"/>
    </source>
</evidence>
<keyword evidence="2" id="KW-1003">Cell membrane</keyword>
<protein>
    <submittedName>
        <fullName evidence="10">Nitrate reductase gamma subunit</fullName>
    </submittedName>
</protein>
<evidence type="ECO:0000256" key="8">
    <source>
        <dbReference type="SAM" id="SignalP"/>
    </source>
</evidence>
<organism evidence="10 11">
    <name type="scientific">Desulfomonile tiedjei (strain ATCC 49306 / DSM 6799 / DCB-1)</name>
    <dbReference type="NCBI Taxonomy" id="706587"/>
    <lineage>
        <taxon>Bacteria</taxon>
        <taxon>Pseudomonadati</taxon>
        <taxon>Thermodesulfobacteriota</taxon>
        <taxon>Desulfomonilia</taxon>
        <taxon>Desulfomonilales</taxon>
        <taxon>Desulfomonilaceae</taxon>
        <taxon>Desulfomonile</taxon>
    </lineage>
</organism>
<keyword evidence="4 7" id="KW-1133">Transmembrane helix</keyword>
<evidence type="ECO:0000256" key="7">
    <source>
        <dbReference type="SAM" id="Phobius"/>
    </source>
</evidence>
<dbReference type="EMBL" id="CP003360">
    <property type="protein sequence ID" value="AFM27938.1"/>
    <property type="molecule type" value="Genomic_DNA"/>
</dbReference>
<evidence type="ECO:0000256" key="1">
    <source>
        <dbReference type="ARBA" id="ARBA00004651"/>
    </source>
</evidence>
<proteinExistence type="predicted"/>
<evidence type="ECO:0000313" key="10">
    <source>
        <dbReference type="EMBL" id="AFM27938.1"/>
    </source>
</evidence>
<dbReference type="SUPFAM" id="SSF103501">
    <property type="entry name" value="Respiratory nitrate reductase 1 gamma chain"/>
    <property type="match status" value="1"/>
</dbReference>
<dbReference type="Proteomes" id="UP000006055">
    <property type="component" value="Chromosome"/>
</dbReference>
<sequence>MKPRMQTSAVAVCALAFWFMAFWMVGSSVAQQQPPGQQPSECLDCHRQRNLNANEGILSSQRFCYNCHQDPGSHGDFRASKVSFQVKPEYFLKSPHRFVACIQCHTSVAQSPHRSLSGVQCSGCHSQISGSPGTHAEHQRVRCEACHTDSPFVKLDVANNEVKLSHTNAKQVPISLAEHKVADVTREDFCTKCHVPNNQVGAPTMVLPSKSFVCIACHYSPMSIGNPVFLLAIIVALMGIVATVIFWFRAGVQGETTSVHKKIQLGSEVVWSKVFSREIFSILKTVFFDILLQRRILANGVSRWLIHSLIFYSFFARFALSILTLYLQKFSPEGEWTLTLINKDSSFVATFNDLTGVFILVGVVWAMVRRFITKPEYVSTQEQDTAALVIIGLVALSGFMLEGMRFVMGQIPPQITLSAFAGYVMSRLFSIMNVGWESIFGYMWYIHALLWALFIAYLPFGKLKHIFTTPLSLLLNYKKA</sequence>
<keyword evidence="8" id="KW-0732">Signal</keyword>
<feature type="chain" id="PRO_5003687510" evidence="8">
    <location>
        <begin position="31"/>
        <end position="480"/>
    </location>
</feature>
<reference evidence="11" key="1">
    <citation type="submission" date="2012-06" db="EMBL/GenBank/DDBJ databases">
        <title>Complete sequence of chromosome of Desulfomonile tiedjei DSM 6799.</title>
        <authorList>
            <person name="Lucas S."/>
            <person name="Copeland A."/>
            <person name="Lapidus A."/>
            <person name="Glavina del Rio T."/>
            <person name="Dalin E."/>
            <person name="Tice H."/>
            <person name="Bruce D."/>
            <person name="Goodwin L."/>
            <person name="Pitluck S."/>
            <person name="Peters L."/>
            <person name="Ovchinnikova G."/>
            <person name="Zeytun A."/>
            <person name="Lu M."/>
            <person name="Kyrpides N."/>
            <person name="Mavromatis K."/>
            <person name="Ivanova N."/>
            <person name="Brettin T."/>
            <person name="Detter J.C."/>
            <person name="Han C."/>
            <person name="Larimer F."/>
            <person name="Land M."/>
            <person name="Hauser L."/>
            <person name="Markowitz V."/>
            <person name="Cheng J.-F."/>
            <person name="Hugenholtz P."/>
            <person name="Woyke T."/>
            <person name="Wu D."/>
            <person name="Spring S."/>
            <person name="Schroeder M."/>
            <person name="Brambilla E."/>
            <person name="Klenk H.-P."/>
            <person name="Eisen J.A."/>
        </authorList>
    </citation>
    <scope>NUCLEOTIDE SEQUENCE [LARGE SCALE GENOMIC DNA]</scope>
    <source>
        <strain evidence="11">ATCC 49306 / DSM 6799 / DCB-1</strain>
    </source>
</reference>
<keyword evidence="3 7" id="KW-0812">Transmembrane</keyword>
<dbReference type="GO" id="GO:0016491">
    <property type="term" value="F:oxidoreductase activity"/>
    <property type="evidence" value="ECO:0007669"/>
    <property type="project" value="UniProtKB-KW"/>
</dbReference>
<dbReference type="InterPro" id="IPR036197">
    <property type="entry name" value="NarG-like_sf"/>
</dbReference>
<keyword evidence="6 7" id="KW-0472">Membrane</keyword>
<dbReference type="CDD" id="cd08168">
    <property type="entry name" value="Cytochrom_C3"/>
    <property type="match status" value="1"/>
</dbReference>
<feature type="transmembrane region" description="Helical" evidence="7">
    <location>
        <begin position="388"/>
        <end position="408"/>
    </location>
</feature>
<dbReference type="HOGENOM" id="CLU_568299_0_0_7"/>
<evidence type="ECO:0000256" key="6">
    <source>
        <dbReference type="ARBA" id="ARBA00023136"/>
    </source>
</evidence>
<feature type="signal peptide" evidence="8">
    <location>
        <begin position="1"/>
        <end position="30"/>
    </location>
</feature>
<comment type="subcellular location">
    <subcellularLocation>
        <location evidence="1">Cell membrane</location>
        <topology evidence="1">Multi-pass membrane protein</topology>
    </subcellularLocation>
</comment>
<evidence type="ECO:0000256" key="3">
    <source>
        <dbReference type="ARBA" id="ARBA00022692"/>
    </source>
</evidence>
<dbReference type="RefSeq" id="WP_014813037.1">
    <property type="nucleotide sequence ID" value="NC_018025.1"/>
</dbReference>
<dbReference type="Pfam" id="PF02665">
    <property type="entry name" value="Nitrate_red_gam"/>
    <property type="match status" value="1"/>
</dbReference>
<feature type="transmembrane region" description="Helical" evidence="7">
    <location>
        <begin position="228"/>
        <end position="248"/>
    </location>
</feature>
<dbReference type="PATRIC" id="fig|706587.4.peg.6025"/>
<accession>I4CEE7</accession>
<keyword evidence="5" id="KW-0560">Oxidoreductase</keyword>
<dbReference type="AlphaFoldDB" id="I4CEE7"/>